<dbReference type="InterPro" id="IPR011013">
    <property type="entry name" value="Gal_mutarotase_sf_dom"/>
</dbReference>
<evidence type="ECO:0000256" key="4">
    <source>
        <dbReference type="ARBA" id="ARBA00023295"/>
    </source>
</evidence>
<evidence type="ECO:0000256" key="2">
    <source>
        <dbReference type="ARBA" id="ARBA00022801"/>
    </source>
</evidence>
<dbReference type="InterPro" id="IPR017853">
    <property type="entry name" value="GH"/>
</dbReference>
<keyword evidence="4 6" id="KW-0326">Glycosidase</keyword>
<name>A0A8S1CNQ6_9INSE</name>
<feature type="signal peptide" evidence="7">
    <location>
        <begin position="1"/>
        <end position="20"/>
    </location>
</feature>
<dbReference type="Pfam" id="PF21365">
    <property type="entry name" value="Glyco_hydro_31_3rd"/>
    <property type="match status" value="1"/>
</dbReference>
<evidence type="ECO:0000256" key="5">
    <source>
        <dbReference type="ARBA" id="ARBA00041343"/>
    </source>
</evidence>
<evidence type="ECO:0000256" key="7">
    <source>
        <dbReference type="SAM" id="SignalP"/>
    </source>
</evidence>
<dbReference type="InterPro" id="IPR025887">
    <property type="entry name" value="Glyco_hydro_31_N_dom"/>
</dbReference>
<dbReference type="PROSITE" id="PS00129">
    <property type="entry name" value="GLYCOSYL_HYDROL_F31_1"/>
    <property type="match status" value="1"/>
</dbReference>
<sequence>MEVKMKILVFQLCLLAIGGATPVTVRNGKTCGALGFEADNCVLQSGFSSLKVFPEATGRTRPTSLIYVAALNDEKRSQGEDDIFKCSSSPTDIHINPKIATAGILNRVQIYNFHGDVPRFIRLNGELLRRGHIHFHRDIQMLELLELEIPLEGKVHLALLRHDRAGDQVECPVSYNARNPDYSISQGACFSPCTWDGSNCWLPDFPSYGYVVDGPSTNISASIRIPLRKFGPSLYGLDVTSIVVEISILTENSVRIKFYDPANQRYEVPISINNAPSGKQLSTSEFDVIYPEQVGSVFSLQIIRKSTGTVIFDTSVAGITFEDQLLSLAIRLPSRNVYGLGESYHPTFRRELDDSTWPLWARDEPPNPFAKTSLYGVHPYYSVIEADGNSHGVLLFNSNAQEYLLQSTAPAVVFRTIGGVLDFYVMTGPTPEDVTRQYTSLVGRSFLPPYWSLGFQLSRYGYNNLQNMKDAIARTKSCNIPLDVFYGDIDTMDQQADFTIDPVNFVGLPEYVDEQRALGMRYVPIIDPAIPGNRPGYPTYERGLRAGAYITTETGDILFGNVWPPEPVAFPDFLRPGTLDWWITEITEFYQTIKFDGLWIDMNEPANFNTNIPGSEYTLSCPTNRWDDPPYVPKAGRLGPTDRLSDKTICLANTQGENGTYRHYDVHSLYGYTETIPTSIACQSATGKRGLVFTRSSFVGSGILGGHWTGDNYAYWDHLQYSVIGLLDFNIFGLPYVGADICAYFGDSEERLCERWQELGAFYPFSRNHNTLGTTDQDPCTWPLTVGESTRKAVTIRYTLLPYFYTSFYRANQGIDGTVIRSLAWEFTSDQETWNIDRQFLWRDALLVSPALDIDSVVVSAYFPAGDWFDYYTGEKYTSIGTYILLGAPTDFIPVHVRGGYILPTQEPASNTVLSRQNTFGLIVALDGARTAIGDLFWDDGESIDTVSSGTYHYGTFNFAQDTLTQTVVNNYPAALEGLVLDKIEILGNNGQVPTSVSGDISVDALITYDSTYDKVIITGAAIPIAQAFTITLIF</sequence>
<dbReference type="SUPFAM" id="SSF51445">
    <property type="entry name" value="(Trans)glycosidases"/>
    <property type="match status" value="1"/>
</dbReference>
<organism evidence="11 12">
    <name type="scientific">Cloeon dipterum</name>
    <dbReference type="NCBI Taxonomy" id="197152"/>
    <lineage>
        <taxon>Eukaryota</taxon>
        <taxon>Metazoa</taxon>
        <taxon>Ecdysozoa</taxon>
        <taxon>Arthropoda</taxon>
        <taxon>Hexapoda</taxon>
        <taxon>Insecta</taxon>
        <taxon>Pterygota</taxon>
        <taxon>Palaeoptera</taxon>
        <taxon>Ephemeroptera</taxon>
        <taxon>Pisciforma</taxon>
        <taxon>Baetidae</taxon>
        <taxon>Cloeon</taxon>
    </lineage>
</organism>
<dbReference type="SUPFAM" id="SSF51011">
    <property type="entry name" value="Glycosyl hydrolase domain"/>
    <property type="match status" value="1"/>
</dbReference>
<dbReference type="InterPro" id="IPR000322">
    <property type="entry name" value="Glyco_hydro_31_TIM"/>
</dbReference>
<dbReference type="OrthoDB" id="1334205at2759"/>
<evidence type="ECO:0000256" key="3">
    <source>
        <dbReference type="ARBA" id="ARBA00023180"/>
    </source>
</evidence>
<feature type="domain" description="Glycosyl hydrolase family 31 C-terminal" evidence="10">
    <location>
        <begin position="818"/>
        <end position="903"/>
    </location>
</feature>
<protein>
    <recommendedName>
        <fullName evidence="5">Maltase</fullName>
    </recommendedName>
</protein>
<comment type="similarity">
    <text evidence="1 6">Belongs to the glycosyl hydrolase 31 family.</text>
</comment>
<dbReference type="EMBL" id="CADEPI010000048">
    <property type="protein sequence ID" value="CAB3369876.1"/>
    <property type="molecule type" value="Genomic_DNA"/>
</dbReference>
<evidence type="ECO:0000259" key="8">
    <source>
        <dbReference type="Pfam" id="PF01055"/>
    </source>
</evidence>
<dbReference type="InterPro" id="IPR013780">
    <property type="entry name" value="Glyco_hydro_b"/>
</dbReference>
<dbReference type="Gene3D" id="2.60.40.1180">
    <property type="entry name" value="Golgi alpha-mannosidase II"/>
    <property type="match status" value="2"/>
</dbReference>
<keyword evidence="2 6" id="KW-0378">Hydrolase</keyword>
<dbReference type="Gene3D" id="2.60.40.1760">
    <property type="entry name" value="glycosyl hydrolase (family 31)"/>
    <property type="match status" value="1"/>
</dbReference>
<accession>A0A8S1CNQ6</accession>
<dbReference type="InterPro" id="IPR030458">
    <property type="entry name" value="Glyco_hydro_31_AS"/>
</dbReference>
<comment type="caution">
    <text evidence="11">The sequence shown here is derived from an EMBL/GenBank/DDBJ whole genome shotgun (WGS) entry which is preliminary data.</text>
</comment>
<dbReference type="GO" id="GO:0004558">
    <property type="term" value="F:alpha-1,4-glucosidase activity"/>
    <property type="evidence" value="ECO:0007669"/>
    <property type="project" value="TreeGrafter"/>
</dbReference>
<evidence type="ECO:0000256" key="6">
    <source>
        <dbReference type="RuleBase" id="RU361185"/>
    </source>
</evidence>
<keyword evidence="12" id="KW-1185">Reference proteome</keyword>
<evidence type="ECO:0000313" key="12">
    <source>
        <dbReference type="Proteomes" id="UP000494165"/>
    </source>
</evidence>
<dbReference type="Pfam" id="PF13802">
    <property type="entry name" value="Gal_mutarotas_2"/>
    <property type="match status" value="1"/>
</dbReference>
<proteinExistence type="inferred from homology"/>
<feature type="domain" description="Glycoside hydrolase family 31 N-terminal" evidence="9">
    <location>
        <begin position="244"/>
        <end position="398"/>
    </location>
</feature>
<evidence type="ECO:0000256" key="1">
    <source>
        <dbReference type="ARBA" id="ARBA00007806"/>
    </source>
</evidence>
<dbReference type="InterPro" id="IPR048395">
    <property type="entry name" value="Glyco_hydro_31_C"/>
</dbReference>
<keyword evidence="7" id="KW-0732">Signal</keyword>
<dbReference type="Gene3D" id="3.20.20.80">
    <property type="entry name" value="Glycosidases"/>
    <property type="match status" value="1"/>
</dbReference>
<keyword evidence="3" id="KW-0325">Glycoprotein</keyword>
<dbReference type="AlphaFoldDB" id="A0A8S1CNQ6"/>
<dbReference type="Pfam" id="PF01055">
    <property type="entry name" value="Glyco_hydro_31_2nd"/>
    <property type="match status" value="1"/>
</dbReference>
<dbReference type="PANTHER" id="PTHR22762:SF133">
    <property type="entry name" value="P-TYPE DOMAIN-CONTAINING PROTEIN"/>
    <property type="match status" value="1"/>
</dbReference>
<feature type="chain" id="PRO_5035926397" description="Maltase" evidence="7">
    <location>
        <begin position="21"/>
        <end position="1035"/>
    </location>
</feature>
<evidence type="ECO:0000313" key="11">
    <source>
        <dbReference type="EMBL" id="CAB3369876.1"/>
    </source>
</evidence>
<evidence type="ECO:0000259" key="10">
    <source>
        <dbReference type="Pfam" id="PF21365"/>
    </source>
</evidence>
<reference evidence="11 12" key="1">
    <citation type="submission" date="2020-04" db="EMBL/GenBank/DDBJ databases">
        <authorList>
            <person name="Alioto T."/>
            <person name="Alioto T."/>
            <person name="Gomez Garrido J."/>
        </authorList>
    </citation>
    <scope>NUCLEOTIDE SEQUENCE [LARGE SCALE GENOMIC DNA]</scope>
</reference>
<dbReference type="GO" id="GO:0030246">
    <property type="term" value="F:carbohydrate binding"/>
    <property type="evidence" value="ECO:0007669"/>
    <property type="project" value="InterPro"/>
</dbReference>
<dbReference type="Proteomes" id="UP000494165">
    <property type="component" value="Unassembled WGS sequence"/>
</dbReference>
<gene>
    <name evidence="11" type="ORF">CLODIP_2_CD14128</name>
</gene>
<feature type="domain" description="Glycoside hydrolase family 31 TIM barrel" evidence="8">
    <location>
        <begin position="446"/>
        <end position="806"/>
    </location>
</feature>
<dbReference type="PANTHER" id="PTHR22762">
    <property type="entry name" value="ALPHA-GLUCOSIDASE"/>
    <property type="match status" value="1"/>
</dbReference>
<dbReference type="SUPFAM" id="SSF74650">
    <property type="entry name" value="Galactose mutarotase-like"/>
    <property type="match status" value="1"/>
</dbReference>
<dbReference type="CDD" id="cd14752">
    <property type="entry name" value="GH31_N"/>
    <property type="match status" value="1"/>
</dbReference>
<dbReference type="GO" id="GO:0005975">
    <property type="term" value="P:carbohydrate metabolic process"/>
    <property type="evidence" value="ECO:0007669"/>
    <property type="project" value="InterPro"/>
</dbReference>
<dbReference type="CDD" id="cd06602">
    <property type="entry name" value="GH31_MGAM_SI_GAA"/>
    <property type="match status" value="1"/>
</dbReference>
<evidence type="ECO:0000259" key="9">
    <source>
        <dbReference type="Pfam" id="PF13802"/>
    </source>
</evidence>